<dbReference type="AlphaFoldDB" id="A0A7Y9UVG1"/>
<dbReference type="EMBL" id="JACCAC010000001">
    <property type="protein sequence ID" value="NYG57015.1"/>
    <property type="molecule type" value="Genomic_DNA"/>
</dbReference>
<gene>
    <name evidence="1" type="ORF">BJ989_003319</name>
</gene>
<protein>
    <submittedName>
        <fullName evidence="1">Uncharacterized protein</fullName>
    </submittedName>
</protein>
<comment type="caution">
    <text evidence="1">The sequence shown here is derived from an EMBL/GenBank/DDBJ whole genome shotgun (WGS) entry which is preliminary data.</text>
</comment>
<proteinExistence type="predicted"/>
<keyword evidence="2" id="KW-1185">Reference proteome</keyword>
<accession>A0A7Y9UVG1</accession>
<reference evidence="1 2" key="1">
    <citation type="submission" date="2020-07" db="EMBL/GenBank/DDBJ databases">
        <title>Sequencing the genomes of 1000 actinobacteria strains.</title>
        <authorList>
            <person name="Klenk H.-P."/>
        </authorList>
    </citation>
    <scope>NUCLEOTIDE SEQUENCE [LARGE SCALE GENOMIC DNA]</scope>
    <source>
        <strain evidence="1 2">DSM 24552</strain>
    </source>
</reference>
<dbReference type="RefSeq" id="WP_179519167.1">
    <property type="nucleotide sequence ID" value="NZ_JACCAC010000001.1"/>
</dbReference>
<sequence length="285" mass="28928">MGGLVNMSAVGYDLVRLPGGAAAARVLDLAVALVEDDLDRLASGVVPRAAEPHVPAQRGSSEHLPLALRRSADLVGEGRPEEALALLEGVPVLGPEVVVDLVREELLDWVGRLPVDHLSSGLRATTVLRDAVIACWAGQLDDPAVAHVLAYADARAGGPDAAGAAPGLAEAPGGAAVVGLLDAVADLDRAGVLELLDAAGAARPAGWAQAMHAATWAAHVTDRLRLAARAQLQAVVAVRRAPFTTTELASGGWNAVSGAALALLLADVLDEESVALLTAPVGPLL</sequence>
<name>A0A7Y9UVG1_9ACTN</name>
<organism evidence="1 2">
    <name type="scientific">Nocardioides perillae</name>
    <dbReference type="NCBI Taxonomy" id="1119534"/>
    <lineage>
        <taxon>Bacteria</taxon>
        <taxon>Bacillati</taxon>
        <taxon>Actinomycetota</taxon>
        <taxon>Actinomycetes</taxon>
        <taxon>Propionibacteriales</taxon>
        <taxon>Nocardioidaceae</taxon>
        <taxon>Nocardioides</taxon>
    </lineage>
</organism>
<evidence type="ECO:0000313" key="2">
    <source>
        <dbReference type="Proteomes" id="UP000544110"/>
    </source>
</evidence>
<dbReference type="Proteomes" id="UP000544110">
    <property type="component" value="Unassembled WGS sequence"/>
</dbReference>
<evidence type="ECO:0000313" key="1">
    <source>
        <dbReference type="EMBL" id="NYG57015.1"/>
    </source>
</evidence>